<dbReference type="Pfam" id="PF13715">
    <property type="entry name" value="CarbopepD_reg_2"/>
    <property type="match status" value="1"/>
</dbReference>
<sequence>MARIKTYPTLLIIIFTLVFLSIRPLMAQDRNRISGTVLSAEGAMPVDGVTIAWLNKGIGSITNSEGHFIIVLTASYAGTDSLTFSCIGYSTEKFSIGTAIGTNGLVVKLKPLVENLKEVVVRPLSLKQLLDSITQHNNEAFASPIKMNGYYRELVFTNDKCTEFSDAICAYFFDRVTQPDGQLKIIASRCRKETKENKDKDNMEVYKDSKINPNQAFSYAMLTGMIEKYFPEKSLADYQYTMQQQGSEQDLKIVILPKTDTGEAFYQLTLMLKGDFTLKSYRLEIPERLLGQVKEKSLLGIHIKVVKNLIEVNYLSIAGHIYPGYYSVRKLTKLWGKFLGTTINQLKEEKSEFVTGNVVLNSSAFTKADVYKKGNLCSNGTAINDDLLKNYTIIKPTMKDSVAISALGN</sequence>
<name>A0A1Q5ZW59_9SPHI</name>
<evidence type="ECO:0000313" key="2">
    <source>
        <dbReference type="Proteomes" id="UP000186720"/>
    </source>
</evidence>
<reference evidence="1 2" key="1">
    <citation type="submission" date="2016-11" db="EMBL/GenBank/DDBJ databases">
        <title>Whole Genome Sequencing of Mucilaginibacter polytrichastri RG4-7(T) isolated from the moss sample.</title>
        <authorList>
            <person name="Li Y."/>
        </authorList>
    </citation>
    <scope>NUCLEOTIDE SEQUENCE [LARGE SCALE GENOMIC DNA]</scope>
    <source>
        <strain evidence="1 2">RG4-7</strain>
    </source>
</reference>
<dbReference type="AlphaFoldDB" id="A0A1Q5ZW59"/>
<dbReference type="InterPro" id="IPR008969">
    <property type="entry name" value="CarboxyPept-like_regulatory"/>
</dbReference>
<protein>
    <recommendedName>
        <fullName evidence="3">Carboxypeptidase-like regulatory domain-containing protein</fullName>
    </recommendedName>
</protein>
<evidence type="ECO:0000313" key="1">
    <source>
        <dbReference type="EMBL" id="OKS86002.1"/>
    </source>
</evidence>
<proteinExistence type="predicted"/>
<dbReference type="SUPFAM" id="SSF49464">
    <property type="entry name" value="Carboxypeptidase regulatory domain-like"/>
    <property type="match status" value="1"/>
</dbReference>
<dbReference type="Proteomes" id="UP000186720">
    <property type="component" value="Unassembled WGS sequence"/>
</dbReference>
<comment type="caution">
    <text evidence="1">The sequence shown here is derived from an EMBL/GenBank/DDBJ whole genome shotgun (WGS) entry which is preliminary data.</text>
</comment>
<accession>A0A1Q5ZW59</accession>
<evidence type="ECO:0008006" key="3">
    <source>
        <dbReference type="Google" id="ProtNLM"/>
    </source>
</evidence>
<dbReference type="EMBL" id="MPPL01000001">
    <property type="protein sequence ID" value="OKS86002.1"/>
    <property type="molecule type" value="Genomic_DNA"/>
</dbReference>
<dbReference type="OrthoDB" id="791989at2"/>
<dbReference type="STRING" id="1302689.RG47T_1449"/>
<gene>
    <name evidence="1" type="ORF">RG47T_1449</name>
</gene>
<dbReference type="RefSeq" id="WP_074488755.1">
    <property type="nucleotide sequence ID" value="NZ_FPAM01000002.1"/>
</dbReference>
<keyword evidence="2" id="KW-1185">Reference proteome</keyword>
<organism evidence="1 2">
    <name type="scientific">Mucilaginibacter polytrichastri</name>
    <dbReference type="NCBI Taxonomy" id="1302689"/>
    <lineage>
        <taxon>Bacteria</taxon>
        <taxon>Pseudomonadati</taxon>
        <taxon>Bacteroidota</taxon>
        <taxon>Sphingobacteriia</taxon>
        <taxon>Sphingobacteriales</taxon>
        <taxon>Sphingobacteriaceae</taxon>
        <taxon>Mucilaginibacter</taxon>
    </lineage>
</organism>